<sequence length="222" mass="24830">MEEEMTSKHPPDDVASAYDAWADVYDSQTNATRDLDARILRELDPALFRGDVLEIGCGTGKNTEWLAARARSLVALDGSEQMLRRARERPGVQSVQFVQHDLRERWPVPDASRDMITCNLVLEHIEDLSVVFSEARRVLRPGGAFFVCELHPFRQLQGKHAHFVNPETGTVQSVQSHLHDVSDFLSAALRAGLVLAQAQDCRDDGAPRTAPPRLLALLWRSP</sequence>
<name>A0A085WSW5_9BACT</name>
<reference evidence="2 3" key="1">
    <citation type="submission" date="2014-04" db="EMBL/GenBank/DDBJ databases">
        <title>Genome assembly of Hyalangium minutum DSM 14724.</title>
        <authorList>
            <person name="Sharma G."/>
            <person name="Subramanian S."/>
        </authorList>
    </citation>
    <scope>NUCLEOTIDE SEQUENCE [LARGE SCALE GENOMIC DNA]</scope>
    <source>
        <strain evidence="2 3">DSM 14724</strain>
    </source>
</reference>
<evidence type="ECO:0000259" key="1">
    <source>
        <dbReference type="Pfam" id="PF08241"/>
    </source>
</evidence>
<feature type="domain" description="Methyltransferase type 11" evidence="1">
    <location>
        <begin position="53"/>
        <end position="147"/>
    </location>
</feature>
<comment type="caution">
    <text evidence="2">The sequence shown here is derived from an EMBL/GenBank/DDBJ whole genome shotgun (WGS) entry which is preliminary data.</text>
</comment>
<dbReference type="EMBL" id="JMCB01000003">
    <property type="protein sequence ID" value="KFE70778.1"/>
    <property type="molecule type" value="Genomic_DNA"/>
</dbReference>
<dbReference type="PANTHER" id="PTHR43861:SF1">
    <property type="entry name" value="TRANS-ACONITATE 2-METHYLTRANSFERASE"/>
    <property type="match status" value="1"/>
</dbReference>
<keyword evidence="3" id="KW-1185">Reference proteome</keyword>
<organism evidence="2 3">
    <name type="scientific">Hyalangium minutum</name>
    <dbReference type="NCBI Taxonomy" id="394096"/>
    <lineage>
        <taxon>Bacteria</taxon>
        <taxon>Pseudomonadati</taxon>
        <taxon>Myxococcota</taxon>
        <taxon>Myxococcia</taxon>
        <taxon>Myxococcales</taxon>
        <taxon>Cystobacterineae</taxon>
        <taxon>Archangiaceae</taxon>
        <taxon>Hyalangium</taxon>
    </lineage>
</organism>
<dbReference type="InterPro" id="IPR013216">
    <property type="entry name" value="Methyltransf_11"/>
</dbReference>
<dbReference type="Pfam" id="PF08241">
    <property type="entry name" value="Methyltransf_11"/>
    <property type="match status" value="1"/>
</dbReference>
<dbReference type="STRING" id="394096.DB31_5820"/>
<dbReference type="GO" id="GO:0032259">
    <property type="term" value="P:methylation"/>
    <property type="evidence" value="ECO:0007669"/>
    <property type="project" value="UniProtKB-KW"/>
</dbReference>
<evidence type="ECO:0000313" key="2">
    <source>
        <dbReference type="EMBL" id="KFE70778.1"/>
    </source>
</evidence>
<gene>
    <name evidence="2" type="ORF">DB31_5820</name>
</gene>
<dbReference type="Gene3D" id="3.40.50.150">
    <property type="entry name" value="Vaccinia Virus protein VP39"/>
    <property type="match status" value="1"/>
</dbReference>
<dbReference type="InterPro" id="IPR029063">
    <property type="entry name" value="SAM-dependent_MTases_sf"/>
</dbReference>
<accession>A0A085WSW5</accession>
<keyword evidence="2" id="KW-0808">Transferase</keyword>
<evidence type="ECO:0000313" key="3">
    <source>
        <dbReference type="Proteomes" id="UP000028725"/>
    </source>
</evidence>
<dbReference type="PANTHER" id="PTHR43861">
    <property type="entry name" value="TRANS-ACONITATE 2-METHYLTRANSFERASE-RELATED"/>
    <property type="match status" value="1"/>
</dbReference>
<dbReference type="AlphaFoldDB" id="A0A085WSW5"/>
<dbReference type="SUPFAM" id="SSF53335">
    <property type="entry name" value="S-adenosyl-L-methionine-dependent methyltransferases"/>
    <property type="match status" value="1"/>
</dbReference>
<keyword evidence="2" id="KW-0489">Methyltransferase</keyword>
<dbReference type="Proteomes" id="UP000028725">
    <property type="component" value="Unassembled WGS sequence"/>
</dbReference>
<proteinExistence type="predicted"/>
<dbReference type="CDD" id="cd02440">
    <property type="entry name" value="AdoMet_MTases"/>
    <property type="match status" value="1"/>
</dbReference>
<dbReference type="GO" id="GO:0008757">
    <property type="term" value="F:S-adenosylmethionine-dependent methyltransferase activity"/>
    <property type="evidence" value="ECO:0007669"/>
    <property type="project" value="InterPro"/>
</dbReference>
<protein>
    <submittedName>
        <fullName evidence="2">Methyltransferase</fullName>
    </submittedName>
</protein>